<dbReference type="KEGG" id="nnu:104592983"/>
<accession>A0A1U7ZHA3</accession>
<evidence type="ECO:0000313" key="6">
    <source>
        <dbReference type="Proteomes" id="UP000189703"/>
    </source>
</evidence>
<dbReference type="RefSeq" id="XP_010250874.1">
    <property type="nucleotide sequence ID" value="XM_010252572.2"/>
</dbReference>
<comment type="similarity">
    <text evidence="1">Belongs to the anaerobic coproporphyrinogen-III oxidase family. HemW subfamily.</text>
</comment>
<dbReference type="InterPro" id="IPR058240">
    <property type="entry name" value="rSAM_sf"/>
</dbReference>
<dbReference type="AlphaFoldDB" id="A0A1U7ZHA3"/>
<reference evidence="7" key="1">
    <citation type="submission" date="2025-08" db="UniProtKB">
        <authorList>
            <consortium name="RefSeq"/>
        </authorList>
    </citation>
    <scope>IDENTIFICATION</scope>
</reference>
<name>A0A1U7ZHA3_NELNU</name>
<dbReference type="InterPro" id="IPR023404">
    <property type="entry name" value="rSAM_horseshoe"/>
</dbReference>
<evidence type="ECO:0000256" key="4">
    <source>
        <dbReference type="ARBA" id="ARBA00045130"/>
    </source>
</evidence>
<evidence type="ECO:0000259" key="5">
    <source>
        <dbReference type="PROSITE" id="PS51918"/>
    </source>
</evidence>
<dbReference type="InParanoid" id="A0A1U7ZHA3"/>
<dbReference type="PANTHER" id="PTHR13932:SF5">
    <property type="entry name" value="RADICAL S-ADENOSYL METHIONINE DOMAIN-CONTAINING PROTEIN 1, MITOCHONDRIAL"/>
    <property type="match status" value="1"/>
</dbReference>
<organism evidence="6 7">
    <name type="scientific">Nelumbo nucifera</name>
    <name type="common">Sacred lotus</name>
    <dbReference type="NCBI Taxonomy" id="4432"/>
    <lineage>
        <taxon>Eukaryota</taxon>
        <taxon>Viridiplantae</taxon>
        <taxon>Streptophyta</taxon>
        <taxon>Embryophyta</taxon>
        <taxon>Tracheophyta</taxon>
        <taxon>Spermatophyta</taxon>
        <taxon>Magnoliopsida</taxon>
        <taxon>Proteales</taxon>
        <taxon>Nelumbonaceae</taxon>
        <taxon>Nelumbo</taxon>
    </lineage>
</organism>
<sequence>MLLRATFTPIFTAIPYKSKIPAASLSISNAFLNNPLSVRENSSLNANATNQNPLLPPTSAYVHLPFCRKRCHYCDFPIVALGSSLSQTEDDDPRIANYVQLLCREIEATKVASNNNPPLETVFFGGGTPSLVPPRLIWSILEALRSKFGVCPDVEMSIEMDPGTFDTRKTRELLDLGVNRVSLGVQAFQKELLMACGRAHGIDEVYEAIDIISSCGLKNWSMDLISSLPHQTPEMWQESLKRTVESKPTHVSVYDLQVEQGTKFGVLYTPGEFPLPSETQSAEFYKMASETLSSAGYNHYEVSSYCKSGYECKHNLTYWQNKSFYGFGLGAASYTGGLRYSRPRKMKEYMGYVQNLEAGLVDNHGTDQIDAKDMAMDVVMLSLRTARGLEVKSFAGAFGSHLLASLCQAFQPYVESGHVVALNEERRELRPDEFGSALSSGQKIEEVLEFIRLSDPDGFLLSNELISIAFTVISP</sequence>
<dbReference type="STRING" id="4432.A0A1U7ZHA3"/>
<dbReference type="eggNOG" id="ENOG502QRH0">
    <property type="taxonomic scope" value="Eukaryota"/>
</dbReference>
<dbReference type="Pfam" id="PF04055">
    <property type="entry name" value="Radical_SAM"/>
    <property type="match status" value="1"/>
</dbReference>
<evidence type="ECO:0000313" key="7">
    <source>
        <dbReference type="RefSeq" id="XP_010250874.1"/>
    </source>
</evidence>
<gene>
    <name evidence="7" type="primary">LOC104592983</name>
</gene>
<comment type="function">
    <text evidence="4">May be a heme chaperone, appears to bind heme. Homologous bacterial proteins do not have oxygen-independent coproporphyrinogen-III oxidase activity. Binds 1 [4Fe-4S] cluster. The cluster is coordinated with 3 cysteines and an exchangeable S-adenosyl-L-methionine.</text>
</comment>
<dbReference type="Proteomes" id="UP000189703">
    <property type="component" value="Unplaced"/>
</dbReference>
<protein>
    <recommendedName>
        <fullName evidence="2">Radical S-adenosyl methionine domain-containing protein 1, mitochondrial</fullName>
    </recommendedName>
    <alternativeName>
        <fullName evidence="3">Putative heme chaperone</fullName>
    </alternativeName>
</protein>
<dbReference type="SFLD" id="SFLDG01065">
    <property type="entry name" value="anaerobic_coproporphyrinogen-I"/>
    <property type="match status" value="1"/>
</dbReference>
<dbReference type="InterPro" id="IPR004559">
    <property type="entry name" value="HemW-like"/>
</dbReference>
<dbReference type="PANTHER" id="PTHR13932">
    <property type="entry name" value="COPROPORPHYRINIGEN III OXIDASE"/>
    <property type="match status" value="1"/>
</dbReference>
<evidence type="ECO:0000256" key="2">
    <source>
        <dbReference type="ARBA" id="ARBA00014678"/>
    </source>
</evidence>
<dbReference type="GO" id="GO:0006779">
    <property type="term" value="P:porphyrin-containing compound biosynthetic process"/>
    <property type="evidence" value="ECO:0000318"/>
    <property type="project" value="GO_Central"/>
</dbReference>
<dbReference type="GO" id="GO:0004109">
    <property type="term" value="F:coproporphyrinogen oxidase activity"/>
    <property type="evidence" value="ECO:0007669"/>
    <property type="project" value="InterPro"/>
</dbReference>
<dbReference type="Gene3D" id="3.80.30.20">
    <property type="entry name" value="tm_1862 like domain"/>
    <property type="match status" value="1"/>
</dbReference>
<dbReference type="CDD" id="cd01335">
    <property type="entry name" value="Radical_SAM"/>
    <property type="match status" value="1"/>
</dbReference>
<feature type="domain" description="Radical SAM core" evidence="5">
    <location>
        <begin position="52"/>
        <end position="298"/>
    </location>
</feature>
<dbReference type="PROSITE" id="PS51918">
    <property type="entry name" value="RADICAL_SAM"/>
    <property type="match status" value="1"/>
</dbReference>
<dbReference type="GO" id="GO:0005737">
    <property type="term" value="C:cytoplasm"/>
    <property type="evidence" value="ECO:0000318"/>
    <property type="project" value="GO_Central"/>
</dbReference>
<evidence type="ECO:0000256" key="1">
    <source>
        <dbReference type="ARBA" id="ARBA00006100"/>
    </source>
</evidence>
<dbReference type="FunCoup" id="A0A1U7ZHA3">
    <property type="interactions" value="260"/>
</dbReference>
<dbReference type="SFLD" id="SFLDF00562">
    <property type="entry name" value="HemN-like__clustered_with_heat"/>
    <property type="match status" value="1"/>
</dbReference>
<dbReference type="OrthoDB" id="431409at2759"/>
<dbReference type="SUPFAM" id="SSF102114">
    <property type="entry name" value="Radical SAM enzymes"/>
    <property type="match status" value="1"/>
</dbReference>
<evidence type="ECO:0000256" key="3">
    <source>
        <dbReference type="ARBA" id="ARBA00033094"/>
    </source>
</evidence>
<dbReference type="GO" id="GO:0051539">
    <property type="term" value="F:4 iron, 4 sulfur cluster binding"/>
    <property type="evidence" value="ECO:0000318"/>
    <property type="project" value="GO_Central"/>
</dbReference>
<dbReference type="SMART" id="SM00729">
    <property type="entry name" value="Elp3"/>
    <property type="match status" value="1"/>
</dbReference>
<dbReference type="OMA" id="DPRISNY"/>
<dbReference type="NCBIfam" id="TIGR00539">
    <property type="entry name" value="hemN_rel"/>
    <property type="match status" value="1"/>
</dbReference>
<dbReference type="GeneID" id="104592983"/>
<keyword evidence="6" id="KW-1185">Reference proteome</keyword>
<proteinExistence type="inferred from homology"/>
<dbReference type="SFLD" id="SFLDS00029">
    <property type="entry name" value="Radical_SAM"/>
    <property type="match status" value="1"/>
</dbReference>
<dbReference type="InterPro" id="IPR007197">
    <property type="entry name" value="rSAM"/>
</dbReference>
<dbReference type="InterPro" id="IPR034505">
    <property type="entry name" value="Coproporphyrinogen-III_oxidase"/>
</dbReference>
<dbReference type="InterPro" id="IPR006638">
    <property type="entry name" value="Elp3/MiaA/NifB-like_rSAM"/>
</dbReference>